<dbReference type="AlphaFoldDB" id="A0A9D3SAE8"/>
<evidence type="ECO:0000313" key="3">
    <source>
        <dbReference type="EMBL" id="KAG5857351.1"/>
    </source>
</evidence>
<feature type="transmembrane region" description="Helical" evidence="2">
    <location>
        <begin position="6"/>
        <end position="26"/>
    </location>
</feature>
<feature type="compositionally biased region" description="Polar residues" evidence="1">
    <location>
        <begin position="39"/>
        <end position="50"/>
    </location>
</feature>
<feature type="compositionally biased region" description="Basic residues" evidence="1">
    <location>
        <begin position="60"/>
        <end position="69"/>
    </location>
</feature>
<gene>
    <name evidence="3" type="ORF">ANANG_G00018540</name>
</gene>
<feature type="non-terminal residue" evidence="3">
    <location>
        <position position="83"/>
    </location>
</feature>
<sequence length="83" mass="9374">MRDVWIGSGVAICVAVVLIVILIMICKRRTVQRKMAHNHVSQSHTVTDQNKMVPIIGGMARRRKKKTSRAGRQTDRQAFTSET</sequence>
<evidence type="ECO:0000313" key="4">
    <source>
        <dbReference type="Proteomes" id="UP001044222"/>
    </source>
</evidence>
<keyword evidence="2" id="KW-0472">Membrane</keyword>
<comment type="caution">
    <text evidence="3">The sequence shown here is derived from an EMBL/GenBank/DDBJ whole genome shotgun (WGS) entry which is preliminary data.</text>
</comment>
<evidence type="ECO:0000256" key="2">
    <source>
        <dbReference type="SAM" id="Phobius"/>
    </source>
</evidence>
<keyword evidence="4" id="KW-1185">Reference proteome</keyword>
<keyword evidence="2" id="KW-0812">Transmembrane</keyword>
<dbReference type="EMBL" id="JAFIRN010000001">
    <property type="protein sequence ID" value="KAG5857351.1"/>
    <property type="molecule type" value="Genomic_DNA"/>
</dbReference>
<name>A0A9D3SAE8_ANGAN</name>
<dbReference type="Proteomes" id="UP001044222">
    <property type="component" value="Unassembled WGS sequence"/>
</dbReference>
<proteinExistence type="predicted"/>
<accession>A0A9D3SAE8</accession>
<protein>
    <submittedName>
        <fullName evidence="3">Uncharacterized protein</fullName>
    </submittedName>
</protein>
<keyword evidence="2" id="KW-1133">Transmembrane helix</keyword>
<organism evidence="3 4">
    <name type="scientific">Anguilla anguilla</name>
    <name type="common">European freshwater eel</name>
    <name type="synonym">Muraena anguilla</name>
    <dbReference type="NCBI Taxonomy" id="7936"/>
    <lineage>
        <taxon>Eukaryota</taxon>
        <taxon>Metazoa</taxon>
        <taxon>Chordata</taxon>
        <taxon>Craniata</taxon>
        <taxon>Vertebrata</taxon>
        <taxon>Euteleostomi</taxon>
        <taxon>Actinopterygii</taxon>
        <taxon>Neopterygii</taxon>
        <taxon>Teleostei</taxon>
        <taxon>Anguilliformes</taxon>
        <taxon>Anguillidae</taxon>
        <taxon>Anguilla</taxon>
    </lineage>
</organism>
<reference evidence="3" key="1">
    <citation type="submission" date="2021-01" db="EMBL/GenBank/DDBJ databases">
        <title>A chromosome-scale assembly of European eel, Anguilla anguilla.</title>
        <authorList>
            <person name="Henkel C."/>
            <person name="Jong-Raadsen S.A."/>
            <person name="Dufour S."/>
            <person name="Weltzien F.-A."/>
            <person name="Palstra A.P."/>
            <person name="Pelster B."/>
            <person name="Spaink H.P."/>
            <person name="Van Den Thillart G.E."/>
            <person name="Jansen H."/>
            <person name="Zahm M."/>
            <person name="Klopp C."/>
            <person name="Cedric C."/>
            <person name="Louis A."/>
            <person name="Berthelot C."/>
            <person name="Parey E."/>
            <person name="Roest Crollius H."/>
            <person name="Montfort J."/>
            <person name="Robinson-Rechavi M."/>
            <person name="Bucao C."/>
            <person name="Bouchez O."/>
            <person name="Gislard M."/>
            <person name="Lluch J."/>
            <person name="Milhes M."/>
            <person name="Lampietro C."/>
            <person name="Lopez Roques C."/>
            <person name="Donnadieu C."/>
            <person name="Braasch I."/>
            <person name="Desvignes T."/>
            <person name="Postlethwait J."/>
            <person name="Bobe J."/>
            <person name="Guiguen Y."/>
            <person name="Dirks R."/>
        </authorList>
    </citation>
    <scope>NUCLEOTIDE SEQUENCE</scope>
    <source>
        <strain evidence="3">Tag_6206</strain>
        <tissue evidence="3">Liver</tissue>
    </source>
</reference>
<evidence type="ECO:0000256" key="1">
    <source>
        <dbReference type="SAM" id="MobiDB-lite"/>
    </source>
</evidence>
<feature type="region of interest" description="Disordered" evidence="1">
    <location>
        <begin position="37"/>
        <end position="83"/>
    </location>
</feature>